<evidence type="ECO:0000256" key="1">
    <source>
        <dbReference type="ARBA" id="ARBA00004370"/>
    </source>
</evidence>
<organism evidence="7 8">
    <name type="scientific">Candidatus Magnetoglobus multicellularis str. Araruama</name>
    <dbReference type="NCBI Taxonomy" id="890399"/>
    <lineage>
        <taxon>Bacteria</taxon>
        <taxon>Pseudomonadati</taxon>
        <taxon>Thermodesulfobacteriota</taxon>
        <taxon>Desulfobacteria</taxon>
        <taxon>Desulfobacterales</taxon>
        <taxon>Desulfobacteraceae</taxon>
        <taxon>Candidatus Magnetoglobus</taxon>
    </lineage>
</organism>
<dbReference type="Gene3D" id="2.60.40.60">
    <property type="entry name" value="Cadherins"/>
    <property type="match status" value="2"/>
</dbReference>
<dbReference type="GO" id="GO:0016477">
    <property type="term" value="P:cell migration"/>
    <property type="evidence" value="ECO:0007669"/>
    <property type="project" value="TreeGrafter"/>
</dbReference>
<evidence type="ECO:0000259" key="6">
    <source>
        <dbReference type="PROSITE" id="PS50268"/>
    </source>
</evidence>
<evidence type="ECO:0000256" key="4">
    <source>
        <dbReference type="ARBA" id="ARBA00023136"/>
    </source>
</evidence>
<dbReference type="InterPro" id="IPR015919">
    <property type="entry name" value="Cadherin-like_sf"/>
</dbReference>
<dbReference type="GO" id="GO:0005509">
    <property type="term" value="F:calcium ion binding"/>
    <property type="evidence" value="ECO:0007669"/>
    <property type="project" value="InterPro"/>
</dbReference>
<gene>
    <name evidence="7" type="ORF">OMM_13916</name>
</gene>
<dbReference type="PRINTS" id="PR00205">
    <property type="entry name" value="CADHERIN"/>
</dbReference>
<feature type="non-terminal residue" evidence="7">
    <location>
        <position position="368"/>
    </location>
</feature>
<feature type="domain" description="Cadherin" evidence="6">
    <location>
        <begin position="258"/>
        <end position="359"/>
    </location>
</feature>
<dbReference type="GO" id="GO:0016342">
    <property type="term" value="C:catenin complex"/>
    <property type="evidence" value="ECO:0007669"/>
    <property type="project" value="TreeGrafter"/>
</dbReference>
<feature type="domain" description="Cadherin" evidence="6">
    <location>
        <begin position="165"/>
        <end position="259"/>
    </location>
</feature>
<keyword evidence="2" id="KW-0677">Repeat</keyword>
<dbReference type="PANTHER" id="PTHR24027:SF438">
    <property type="entry name" value="CADHERIN 23"/>
    <property type="match status" value="1"/>
</dbReference>
<feature type="domain" description="EF-hand" evidence="5">
    <location>
        <begin position="80"/>
        <end position="104"/>
    </location>
</feature>
<dbReference type="PROSITE" id="PS50268">
    <property type="entry name" value="CADHERIN_2"/>
    <property type="match status" value="2"/>
</dbReference>
<dbReference type="GO" id="GO:0045296">
    <property type="term" value="F:cadherin binding"/>
    <property type="evidence" value="ECO:0007669"/>
    <property type="project" value="TreeGrafter"/>
</dbReference>
<comment type="caution">
    <text evidence="7">The sequence shown here is derived from an EMBL/GenBank/DDBJ whole genome shotgun (WGS) entry which is preliminary data.</text>
</comment>
<dbReference type="InterPro" id="IPR002048">
    <property type="entry name" value="EF_hand_dom"/>
</dbReference>
<dbReference type="CDD" id="cd11304">
    <property type="entry name" value="Cadherin_repeat"/>
    <property type="match status" value="2"/>
</dbReference>
<dbReference type="Proteomes" id="UP000189670">
    <property type="component" value="Unassembled WGS sequence"/>
</dbReference>
<dbReference type="SMART" id="SM00112">
    <property type="entry name" value="CA"/>
    <property type="match status" value="2"/>
</dbReference>
<dbReference type="EMBL" id="ATBP01002615">
    <property type="protein sequence ID" value="ETR65655.1"/>
    <property type="molecule type" value="Genomic_DNA"/>
</dbReference>
<dbReference type="AlphaFoldDB" id="A0A1V1NSV1"/>
<name>A0A1V1NSV1_9BACT</name>
<keyword evidence="3" id="KW-0106">Calcium</keyword>
<sequence>TSQEYNLPIKTGPTFNNIPKCISLNNSVSLPVSFSVSGTKGFLLVSVNSDYIVNFNGNVSLIDIIQILQFLAGANTDSIHFDINNDGRLGFEELGILLLQVQEKKSIKNSYIVKANTDAFFSIELLPDQSKDVLIQMTVTDYLGYTDVESIIVTRNCNNTPVLYIGDHAKINTMIGQLLTVTDEDPNDPISFSITQIMPTTFLKPFRIDPDTGVIILNAPLNAKEVQLYTLTVSVSDGISKAHADVIVQVVDENYCPYITVEPLEIGDHATINTSLGRFTVSDGDPNDPLSYSITQIMPNTISKTFRIDPEIGEIYLNVPLNAKEISLYTLTVSVSDGISSTYANVVIQVIDDNHPPVIAVEPVEIGD</sequence>
<dbReference type="InterPro" id="IPR039808">
    <property type="entry name" value="Cadherin"/>
</dbReference>
<dbReference type="PROSITE" id="PS00018">
    <property type="entry name" value="EF_HAND_1"/>
    <property type="match status" value="1"/>
</dbReference>
<accession>A0A1V1NSV1</accession>
<evidence type="ECO:0008006" key="9">
    <source>
        <dbReference type="Google" id="ProtNLM"/>
    </source>
</evidence>
<dbReference type="SUPFAM" id="SSF49313">
    <property type="entry name" value="Cadherin-like"/>
    <property type="match status" value="2"/>
</dbReference>
<dbReference type="InterPro" id="IPR018247">
    <property type="entry name" value="EF_Hand_1_Ca_BS"/>
</dbReference>
<evidence type="ECO:0000259" key="5">
    <source>
        <dbReference type="PROSITE" id="PS50222"/>
    </source>
</evidence>
<dbReference type="InterPro" id="IPR002126">
    <property type="entry name" value="Cadherin-like_dom"/>
</dbReference>
<protein>
    <recommendedName>
        <fullName evidence="9">Cadherin domain-containing protein</fullName>
    </recommendedName>
</protein>
<comment type="subcellular location">
    <subcellularLocation>
        <location evidence="1">Membrane</location>
    </subcellularLocation>
</comment>
<evidence type="ECO:0000256" key="2">
    <source>
        <dbReference type="ARBA" id="ARBA00022737"/>
    </source>
</evidence>
<feature type="non-terminal residue" evidence="7">
    <location>
        <position position="1"/>
    </location>
</feature>
<proteinExistence type="predicted"/>
<evidence type="ECO:0000256" key="3">
    <source>
        <dbReference type="ARBA" id="ARBA00022837"/>
    </source>
</evidence>
<reference evidence="8" key="1">
    <citation type="submission" date="2012-11" db="EMBL/GenBank/DDBJ databases">
        <authorList>
            <person name="Lucero-Rivera Y.E."/>
            <person name="Tovar-Ramirez D."/>
        </authorList>
    </citation>
    <scope>NUCLEOTIDE SEQUENCE [LARGE SCALE GENOMIC DNA]</scope>
    <source>
        <strain evidence="8">Araruama</strain>
    </source>
</reference>
<dbReference type="PANTHER" id="PTHR24027">
    <property type="entry name" value="CADHERIN-23"/>
    <property type="match status" value="1"/>
</dbReference>
<dbReference type="Pfam" id="PF00028">
    <property type="entry name" value="Cadherin"/>
    <property type="match status" value="2"/>
</dbReference>
<dbReference type="PROSITE" id="PS50222">
    <property type="entry name" value="EF_HAND_2"/>
    <property type="match status" value="1"/>
</dbReference>
<evidence type="ECO:0000313" key="7">
    <source>
        <dbReference type="EMBL" id="ETR65655.1"/>
    </source>
</evidence>
<dbReference type="GO" id="GO:0007156">
    <property type="term" value="P:homophilic cell adhesion via plasma membrane adhesion molecules"/>
    <property type="evidence" value="ECO:0007669"/>
    <property type="project" value="InterPro"/>
</dbReference>
<evidence type="ECO:0000313" key="8">
    <source>
        <dbReference type="Proteomes" id="UP000189670"/>
    </source>
</evidence>
<dbReference type="GO" id="GO:0008013">
    <property type="term" value="F:beta-catenin binding"/>
    <property type="evidence" value="ECO:0007669"/>
    <property type="project" value="TreeGrafter"/>
</dbReference>
<keyword evidence="4" id="KW-0472">Membrane</keyword>